<name>A0AAI8QFM9_9HELI</name>
<dbReference type="EMBL" id="AP012492">
    <property type="protein sequence ID" value="BAM31766.1"/>
    <property type="molecule type" value="Genomic_DNA"/>
</dbReference>
<dbReference type="KEGG" id="hcb:HCBAA847_0519"/>
<dbReference type="AlphaFoldDB" id="A0AAI8QFM9"/>
<evidence type="ECO:0000313" key="1">
    <source>
        <dbReference type="EMBL" id="BAM31766.1"/>
    </source>
</evidence>
<dbReference type="RefSeq" id="WP_015453305.1">
    <property type="nucleotide sequence ID" value="NC_020555.1"/>
</dbReference>
<accession>A0AAI8QFM9</accession>
<dbReference type="SUPFAM" id="SSF56935">
    <property type="entry name" value="Porins"/>
    <property type="match status" value="1"/>
</dbReference>
<reference evidence="1 2" key="1">
    <citation type="journal article" date="2012" name="J. Bacteriol.">
        <title>Complete Genome Sequence of Helicobacter cinaedi Type Strain ATCC BAA-847.</title>
        <authorList>
            <person name="Miyoshi-Akiyama T."/>
            <person name="Takeshita N."/>
            <person name="Ohmagari N."/>
            <person name="Kirikae T."/>
        </authorList>
    </citation>
    <scope>NUCLEOTIDE SEQUENCE [LARGE SCALE GENOMIC DNA]</scope>
    <source>
        <strain evidence="1 2">ATCC BAA-847</strain>
    </source>
</reference>
<sequence>MDTTITYVFPENYNRISILKGSQDVRYGALIGGGVLFDRDILRLSKSQFTFDGSALYGSFGRFDANANVLAGGKYG</sequence>
<dbReference type="Proteomes" id="UP000006036">
    <property type="component" value="Chromosome 1"/>
</dbReference>
<evidence type="ECO:0000313" key="2">
    <source>
        <dbReference type="Proteomes" id="UP000006036"/>
    </source>
</evidence>
<proteinExistence type="predicted"/>
<gene>
    <name evidence="1" type="ORF">HCBAA847_0519</name>
</gene>
<protein>
    <submittedName>
        <fullName evidence="1">Uncharacterized protein</fullName>
    </submittedName>
</protein>
<organism evidence="1 2">
    <name type="scientific">Helicobacter cinaedi CCUG 18818 = ATCC BAA-847</name>
    <dbReference type="NCBI Taxonomy" id="537971"/>
    <lineage>
        <taxon>Bacteria</taxon>
        <taxon>Pseudomonadati</taxon>
        <taxon>Campylobacterota</taxon>
        <taxon>Epsilonproteobacteria</taxon>
        <taxon>Campylobacterales</taxon>
        <taxon>Helicobacteraceae</taxon>
        <taxon>Helicobacter</taxon>
    </lineage>
</organism>